<reference evidence="2" key="2">
    <citation type="journal article" date="2023" name="BMC Genomics">
        <title>Pest status, molecular evolution, and epigenetic factors derived from the genome assembly of Frankliniella fusca, a thysanopteran phytovirus vector.</title>
        <authorList>
            <person name="Catto M.A."/>
            <person name="Labadie P.E."/>
            <person name="Jacobson A.L."/>
            <person name="Kennedy G.G."/>
            <person name="Srinivasan R."/>
            <person name="Hunt B.G."/>
        </authorList>
    </citation>
    <scope>NUCLEOTIDE SEQUENCE</scope>
    <source>
        <strain evidence="2">PL_HMW_Pooled</strain>
    </source>
</reference>
<dbReference type="Proteomes" id="UP001219518">
    <property type="component" value="Unassembled WGS sequence"/>
</dbReference>
<name>A0AAE1L6B9_9NEOP</name>
<feature type="region of interest" description="Disordered" evidence="1">
    <location>
        <begin position="158"/>
        <end position="186"/>
    </location>
</feature>
<evidence type="ECO:0000313" key="3">
    <source>
        <dbReference type="Proteomes" id="UP001219518"/>
    </source>
</evidence>
<feature type="compositionally biased region" description="Low complexity" evidence="1">
    <location>
        <begin position="124"/>
        <end position="146"/>
    </location>
</feature>
<dbReference type="EMBL" id="JAHWGI010000033">
    <property type="protein sequence ID" value="KAK3908208.1"/>
    <property type="molecule type" value="Genomic_DNA"/>
</dbReference>
<keyword evidence="3" id="KW-1185">Reference proteome</keyword>
<gene>
    <name evidence="2" type="ORF">KUF71_018721</name>
</gene>
<feature type="compositionally biased region" description="Polar residues" evidence="1">
    <location>
        <begin position="167"/>
        <end position="186"/>
    </location>
</feature>
<protein>
    <submittedName>
        <fullName evidence="2">SAC3 family protein B</fullName>
    </submittedName>
</protein>
<evidence type="ECO:0000313" key="2">
    <source>
        <dbReference type="EMBL" id="KAK3908208.1"/>
    </source>
</evidence>
<feature type="region of interest" description="Disordered" evidence="1">
    <location>
        <begin position="1"/>
        <end position="21"/>
    </location>
</feature>
<reference evidence="2" key="1">
    <citation type="submission" date="2021-07" db="EMBL/GenBank/DDBJ databases">
        <authorList>
            <person name="Catto M.A."/>
            <person name="Jacobson A."/>
            <person name="Kennedy G."/>
            <person name="Labadie P."/>
            <person name="Hunt B.G."/>
            <person name="Srinivasan R."/>
        </authorList>
    </citation>
    <scope>NUCLEOTIDE SEQUENCE</scope>
    <source>
        <strain evidence="2">PL_HMW_Pooled</strain>
        <tissue evidence="2">Head</tissue>
    </source>
</reference>
<accession>A0AAE1L6B9</accession>
<feature type="region of interest" description="Disordered" evidence="1">
    <location>
        <begin position="36"/>
        <end position="146"/>
    </location>
</feature>
<organism evidence="2 3">
    <name type="scientific">Frankliniella fusca</name>
    <dbReference type="NCBI Taxonomy" id="407009"/>
    <lineage>
        <taxon>Eukaryota</taxon>
        <taxon>Metazoa</taxon>
        <taxon>Ecdysozoa</taxon>
        <taxon>Arthropoda</taxon>
        <taxon>Hexapoda</taxon>
        <taxon>Insecta</taxon>
        <taxon>Pterygota</taxon>
        <taxon>Neoptera</taxon>
        <taxon>Paraneoptera</taxon>
        <taxon>Thysanoptera</taxon>
        <taxon>Terebrantia</taxon>
        <taxon>Thripoidea</taxon>
        <taxon>Thripidae</taxon>
        <taxon>Frankliniella</taxon>
    </lineage>
</organism>
<feature type="compositionally biased region" description="Low complexity" evidence="1">
    <location>
        <begin position="48"/>
        <end position="94"/>
    </location>
</feature>
<comment type="caution">
    <text evidence="2">The sequence shown here is derived from an EMBL/GenBank/DDBJ whole genome shotgun (WGS) entry which is preliminary data.</text>
</comment>
<evidence type="ECO:0000256" key="1">
    <source>
        <dbReference type="SAM" id="MobiDB-lite"/>
    </source>
</evidence>
<dbReference type="AlphaFoldDB" id="A0AAE1L6B9"/>
<proteinExistence type="predicted"/>
<sequence length="186" mass="17857">MENTRVAGRPSAPPSASAGDLTHLCNHKRKLVATLAANSGSGGGPGEAGQVQAQALHGAPAGQDAAGAGAGAAAPQDVPAGQGVPQAAPQAAGANPHLLRGVPDVALGAHHRTPQAPPPQALHAVGPPQAQQGVPPEGVAQGVPQGAQAAYLGPQVMTTAVPAGSGPSANHGTDAFQETSAKSGMI</sequence>